<keyword evidence="1" id="KW-1133">Transmembrane helix</keyword>
<keyword evidence="1" id="KW-0812">Transmembrane</keyword>
<evidence type="ECO:0000256" key="1">
    <source>
        <dbReference type="SAM" id="Phobius"/>
    </source>
</evidence>
<feature type="transmembrane region" description="Helical" evidence="1">
    <location>
        <begin position="6"/>
        <end position="29"/>
    </location>
</feature>
<sequence>MENVLVWLFLGPFVYAWQLLGPFLALFLAAYIRIVYGFRIGATLLTSFCSSFLYYFVIIPSGGLLSGGMWIIELLMALHTSLLVTFILWIFDKVRRPRSQQAEEKESIDE</sequence>
<dbReference type="RefSeq" id="WP_092268321.1">
    <property type="nucleotide sequence ID" value="NZ_FORT01000006.1"/>
</dbReference>
<evidence type="ECO:0000313" key="3">
    <source>
        <dbReference type="Proteomes" id="UP000198915"/>
    </source>
</evidence>
<dbReference type="STRING" id="1884381.SAMN05518846_106114"/>
<dbReference type="Proteomes" id="UP000198915">
    <property type="component" value="Unassembled WGS sequence"/>
</dbReference>
<keyword evidence="3" id="KW-1185">Reference proteome</keyword>
<evidence type="ECO:0000313" key="2">
    <source>
        <dbReference type="EMBL" id="SFJ86514.1"/>
    </source>
</evidence>
<feature type="transmembrane region" description="Helical" evidence="1">
    <location>
        <begin position="36"/>
        <end position="57"/>
    </location>
</feature>
<gene>
    <name evidence="2" type="ORF">SAMN05518846_106114</name>
</gene>
<dbReference type="AlphaFoldDB" id="A0A1I3UT76"/>
<protein>
    <submittedName>
        <fullName evidence="2">Uncharacterized protein</fullName>
    </submittedName>
</protein>
<accession>A0A1I3UT76</accession>
<feature type="transmembrane region" description="Helical" evidence="1">
    <location>
        <begin position="69"/>
        <end position="91"/>
    </location>
</feature>
<proteinExistence type="predicted"/>
<dbReference type="EMBL" id="FORT01000006">
    <property type="protein sequence ID" value="SFJ86514.1"/>
    <property type="molecule type" value="Genomic_DNA"/>
</dbReference>
<keyword evidence="1" id="KW-0472">Membrane</keyword>
<reference evidence="3" key="1">
    <citation type="submission" date="2016-10" db="EMBL/GenBank/DDBJ databases">
        <authorList>
            <person name="Varghese N."/>
            <person name="Submissions S."/>
        </authorList>
    </citation>
    <scope>NUCLEOTIDE SEQUENCE [LARGE SCALE GENOMIC DNA]</scope>
    <source>
        <strain evidence="3">OK042</strain>
    </source>
</reference>
<name>A0A1I3UT76_9BACL</name>
<organism evidence="2 3">
    <name type="scientific">Brevibacillus centrosporus</name>
    <dbReference type="NCBI Taxonomy" id="54910"/>
    <lineage>
        <taxon>Bacteria</taxon>
        <taxon>Bacillati</taxon>
        <taxon>Bacillota</taxon>
        <taxon>Bacilli</taxon>
        <taxon>Bacillales</taxon>
        <taxon>Paenibacillaceae</taxon>
        <taxon>Brevibacillus</taxon>
    </lineage>
</organism>